<dbReference type="AlphaFoldDB" id="A0A140LE63"/>
<sequence length="87" mass="10566">MIVETTINAQTKNYLKEKELAELIKKMEFDKEYMVQIFNFFTDVHPQDIRKFIIAYGIAEKNLKDFYEKYVKPYYPNKQLEEMLENA</sequence>
<evidence type="ECO:0000313" key="2">
    <source>
        <dbReference type="Proteomes" id="UP000070427"/>
    </source>
</evidence>
<evidence type="ECO:0000313" key="1">
    <source>
        <dbReference type="EMBL" id="KXG78838.1"/>
    </source>
</evidence>
<protein>
    <submittedName>
        <fullName evidence="1">Uncharacterized protein</fullName>
    </submittedName>
</protein>
<comment type="caution">
    <text evidence="1">The sequence shown here is derived from an EMBL/GenBank/DDBJ whole genome shotgun (WGS) entry which is preliminary data.</text>
</comment>
<dbReference type="RefSeq" id="WP_222926196.1">
    <property type="nucleotide sequence ID" value="NZ_LOED01000001.1"/>
</dbReference>
<reference evidence="1 2" key="1">
    <citation type="submission" date="2015-12" db="EMBL/GenBank/DDBJ databases">
        <title>Draft genome sequnece of Fervidicola ferrireducens strain Y170.</title>
        <authorList>
            <person name="Patel B.K."/>
        </authorList>
    </citation>
    <scope>NUCLEOTIDE SEQUENCE [LARGE SCALE GENOMIC DNA]</scope>
    <source>
        <strain evidence="1 2">Y170</strain>
    </source>
</reference>
<organism evidence="1 2">
    <name type="scientific">Fervidicola ferrireducens</name>
    <dbReference type="NCBI Taxonomy" id="520764"/>
    <lineage>
        <taxon>Bacteria</taxon>
        <taxon>Bacillati</taxon>
        <taxon>Bacillota</taxon>
        <taxon>Clostridia</taxon>
        <taxon>Thermosediminibacterales</taxon>
        <taxon>Thermosediminibacteraceae</taxon>
        <taxon>Fervidicola</taxon>
    </lineage>
</organism>
<dbReference type="STRING" id="520764.AN618_01760"/>
<proteinExistence type="predicted"/>
<gene>
    <name evidence="1" type="ORF">AN618_01760</name>
</gene>
<accession>A0A140LE63</accession>
<name>A0A140LE63_9FIRM</name>
<dbReference type="EMBL" id="LOED01000001">
    <property type="protein sequence ID" value="KXG78838.1"/>
    <property type="molecule type" value="Genomic_DNA"/>
</dbReference>
<keyword evidence="2" id="KW-1185">Reference proteome</keyword>
<dbReference type="Proteomes" id="UP000070427">
    <property type="component" value="Unassembled WGS sequence"/>
</dbReference>
<dbReference type="InParanoid" id="A0A140LE63"/>